<dbReference type="Proteomes" id="UP000503349">
    <property type="component" value="Chromosome 14"/>
</dbReference>
<sequence>MGSPVSTIKPLQMIQNAAARLIFNQPKRTHVTPLFRSLRWLPIAARIRFKALSLAHPCNSTAPA</sequence>
<accession>A0A6G1QBG1</accession>
<name>A0A6G1QBG1_CHAAH</name>
<protein>
    <submittedName>
        <fullName evidence="1">Uncharacterized protein</fullName>
    </submittedName>
</protein>
<gene>
    <name evidence="1" type="ORF">EXN66_Car015173</name>
</gene>
<reference evidence="1 2" key="1">
    <citation type="submission" date="2019-02" db="EMBL/GenBank/DDBJ databases">
        <title>Opniocepnalus argus genome.</title>
        <authorList>
            <person name="Zhou C."/>
            <person name="Xiao S."/>
        </authorList>
    </citation>
    <scope>NUCLEOTIDE SEQUENCE [LARGE SCALE GENOMIC DNA]</scope>
    <source>
        <strain evidence="1">OARG1902GOOAL</strain>
        <tissue evidence="1">Muscle</tissue>
    </source>
</reference>
<evidence type="ECO:0000313" key="2">
    <source>
        <dbReference type="Proteomes" id="UP000503349"/>
    </source>
</evidence>
<reference evidence="2" key="2">
    <citation type="submission" date="2019-02" db="EMBL/GenBank/DDBJ databases">
        <title>Opniocepnalus argus Var Kimnra genome.</title>
        <authorList>
            <person name="Zhou C."/>
            <person name="Xiao S."/>
        </authorList>
    </citation>
    <scope>NUCLEOTIDE SEQUENCE [LARGE SCALE GENOMIC DNA]</scope>
</reference>
<proteinExistence type="predicted"/>
<evidence type="ECO:0000313" key="1">
    <source>
        <dbReference type="EMBL" id="KAF3699486.1"/>
    </source>
</evidence>
<organism evidence="1 2">
    <name type="scientific">Channa argus</name>
    <name type="common">Northern snakehead</name>
    <name type="synonym">Ophicephalus argus</name>
    <dbReference type="NCBI Taxonomy" id="215402"/>
    <lineage>
        <taxon>Eukaryota</taxon>
        <taxon>Metazoa</taxon>
        <taxon>Chordata</taxon>
        <taxon>Craniata</taxon>
        <taxon>Vertebrata</taxon>
        <taxon>Euteleostomi</taxon>
        <taxon>Actinopterygii</taxon>
        <taxon>Neopterygii</taxon>
        <taxon>Teleostei</taxon>
        <taxon>Neoteleostei</taxon>
        <taxon>Acanthomorphata</taxon>
        <taxon>Anabantaria</taxon>
        <taxon>Anabantiformes</taxon>
        <taxon>Channoidei</taxon>
        <taxon>Channidae</taxon>
        <taxon>Channa</taxon>
    </lineage>
</organism>
<dbReference type="EMBL" id="CM015725">
    <property type="protein sequence ID" value="KAF3699486.1"/>
    <property type="molecule type" value="Genomic_DNA"/>
</dbReference>
<keyword evidence="2" id="KW-1185">Reference proteome</keyword>
<dbReference type="AlphaFoldDB" id="A0A6G1QBG1"/>